<keyword evidence="2" id="KW-0813">Transport</keyword>
<accession>A0A6P1YK78</accession>
<dbReference type="PANTHER" id="PTHR43791">
    <property type="entry name" value="PERMEASE-RELATED"/>
    <property type="match status" value="1"/>
</dbReference>
<feature type="transmembrane region" description="Helical" evidence="6">
    <location>
        <begin position="93"/>
        <end position="116"/>
    </location>
</feature>
<evidence type="ECO:0000259" key="7">
    <source>
        <dbReference type="PROSITE" id="PS50850"/>
    </source>
</evidence>
<protein>
    <submittedName>
        <fullName evidence="8">MFS transporter</fullName>
    </submittedName>
</protein>
<dbReference type="Pfam" id="PF07690">
    <property type="entry name" value="MFS_1"/>
    <property type="match status" value="1"/>
</dbReference>
<feature type="transmembrane region" description="Helical" evidence="6">
    <location>
        <begin position="413"/>
        <end position="432"/>
    </location>
</feature>
<sequence>MNSRQIPEAPGPSDAAGSFGDEVVDKVIRRLVPFMLLLYLVNQIDRVNISFGALTMNGDLGFTAEMFGFGAGIFFIGYFLFEVPSNLIMHRVGARLWMARIMFTWGAVSVGMIFVGTPLQFYVMRFLLGLAEAGFVPGMFLYLTYWVPAKHRGRALGLFILAAPLTPVVAGPISTMLLELNGLMGLKGWQWLYLVEGIPAVLLAFATLAYLTDRPSGATWLSPSERAWLDETLEAERAGTERAGGRHTLLDGLRSPLVLLFGAIYIFFVIGLYGVAFWLPQIVRGFGLSNLQVGFVVAIPYFAGAIACVVWPKRSDQRGERRWHFILPCLVSGAAFVASAILGAQWLALVPITIAVAAIYAALPVFWTLPNMHMTGLAAASGIAFINSIGNLGGFAGPYLVGWLRETTGSFTLALLSLSLGLFVAGVLALLVPHQRSREADAELALRLASHG</sequence>
<name>A0A6P1YK78_9HYPH</name>
<dbReference type="GO" id="GO:0022857">
    <property type="term" value="F:transmembrane transporter activity"/>
    <property type="evidence" value="ECO:0007669"/>
    <property type="project" value="InterPro"/>
</dbReference>
<feature type="transmembrane region" description="Helical" evidence="6">
    <location>
        <begin position="60"/>
        <end position="81"/>
    </location>
</feature>
<feature type="transmembrane region" description="Helical" evidence="6">
    <location>
        <begin position="122"/>
        <end position="143"/>
    </location>
</feature>
<feature type="transmembrane region" description="Helical" evidence="6">
    <location>
        <begin position="376"/>
        <end position="401"/>
    </location>
</feature>
<feature type="transmembrane region" description="Helical" evidence="6">
    <location>
        <begin position="291"/>
        <end position="311"/>
    </location>
</feature>
<reference evidence="8 9" key="1">
    <citation type="submission" date="2020-02" db="EMBL/GenBank/DDBJ databases">
        <authorList>
            <person name="Li G."/>
        </authorList>
    </citation>
    <scope>NUCLEOTIDE SEQUENCE [LARGE SCALE GENOMIC DNA]</scope>
    <source>
        <strain evidence="8 9">DSM 102029</strain>
    </source>
</reference>
<evidence type="ECO:0000256" key="2">
    <source>
        <dbReference type="ARBA" id="ARBA00022448"/>
    </source>
</evidence>
<keyword evidence="9" id="KW-1185">Reference proteome</keyword>
<dbReference type="GO" id="GO:0016020">
    <property type="term" value="C:membrane"/>
    <property type="evidence" value="ECO:0007669"/>
    <property type="project" value="UniProtKB-SubCell"/>
</dbReference>
<dbReference type="CDD" id="cd17319">
    <property type="entry name" value="MFS_ExuT_GudP_like"/>
    <property type="match status" value="1"/>
</dbReference>
<keyword evidence="4 6" id="KW-1133">Transmembrane helix</keyword>
<dbReference type="RefSeq" id="WP_163074214.1">
    <property type="nucleotide sequence ID" value="NZ_CP048630.1"/>
</dbReference>
<evidence type="ECO:0000256" key="1">
    <source>
        <dbReference type="ARBA" id="ARBA00004141"/>
    </source>
</evidence>
<keyword evidence="5 6" id="KW-0472">Membrane</keyword>
<dbReference type="Proteomes" id="UP000464751">
    <property type="component" value="Chromosome"/>
</dbReference>
<keyword evidence="3 6" id="KW-0812">Transmembrane</keyword>
<organism evidence="8 9">
    <name type="scientific">Ancylobacter pratisalsi</name>
    <dbReference type="NCBI Taxonomy" id="1745854"/>
    <lineage>
        <taxon>Bacteria</taxon>
        <taxon>Pseudomonadati</taxon>
        <taxon>Pseudomonadota</taxon>
        <taxon>Alphaproteobacteria</taxon>
        <taxon>Hyphomicrobiales</taxon>
        <taxon>Xanthobacteraceae</taxon>
        <taxon>Ancylobacter</taxon>
    </lineage>
</organism>
<feature type="transmembrane region" description="Helical" evidence="6">
    <location>
        <begin position="190"/>
        <end position="211"/>
    </location>
</feature>
<feature type="transmembrane region" description="Helical" evidence="6">
    <location>
        <begin position="257"/>
        <end position="279"/>
    </location>
</feature>
<evidence type="ECO:0000256" key="4">
    <source>
        <dbReference type="ARBA" id="ARBA00022989"/>
    </source>
</evidence>
<feature type="transmembrane region" description="Helical" evidence="6">
    <location>
        <begin position="348"/>
        <end position="369"/>
    </location>
</feature>
<feature type="transmembrane region" description="Helical" evidence="6">
    <location>
        <begin position="323"/>
        <end position="342"/>
    </location>
</feature>
<dbReference type="FunFam" id="1.20.1250.20:FF:000018">
    <property type="entry name" value="MFS transporter permease"/>
    <property type="match status" value="1"/>
</dbReference>
<feature type="domain" description="Major facilitator superfamily (MFS) profile" evidence="7">
    <location>
        <begin position="31"/>
        <end position="437"/>
    </location>
</feature>
<dbReference type="InterPro" id="IPR020846">
    <property type="entry name" value="MFS_dom"/>
</dbReference>
<dbReference type="Gene3D" id="1.20.1250.20">
    <property type="entry name" value="MFS general substrate transporter like domains"/>
    <property type="match status" value="2"/>
</dbReference>
<dbReference type="PANTHER" id="PTHR43791:SF36">
    <property type="entry name" value="TRANSPORTER, PUTATIVE (AFU_ORTHOLOGUE AFUA_6G08340)-RELATED"/>
    <property type="match status" value="1"/>
</dbReference>
<evidence type="ECO:0000313" key="8">
    <source>
        <dbReference type="EMBL" id="QIB33116.1"/>
    </source>
</evidence>
<dbReference type="EMBL" id="CP048630">
    <property type="protein sequence ID" value="QIB33116.1"/>
    <property type="molecule type" value="Genomic_DNA"/>
</dbReference>
<dbReference type="KEGG" id="apra:G3A50_04890"/>
<evidence type="ECO:0000256" key="6">
    <source>
        <dbReference type="SAM" id="Phobius"/>
    </source>
</evidence>
<comment type="subcellular location">
    <subcellularLocation>
        <location evidence="1">Membrane</location>
        <topology evidence="1">Multi-pass membrane protein</topology>
    </subcellularLocation>
</comment>
<dbReference type="SUPFAM" id="SSF103473">
    <property type="entry name" value="MFS general substrate transporter"/>
    <property type="match status" value="1"/>
</dbReference>
<evidence type="ECO:0000313" key="9">
    <source>
        <dbReference type="Proteomes" id="UP000464751"/>
    </source>
</evidence>
<evidence type="ECO:0000256" key="5">
    <source>
        <dbReference type="ARBA" id="ARBA00023136"/>
    </source>
</evidence>
<gene>
    <name evidence="8" type="ORF">G3A50_04890</name>
</gene>
<evidence type="ECO:0000256" key="3">
    <source>
        <dbReference type="ARBA" id="ARBA00022692"/>
    </source>
</evidence>
<feature type="transmembrane region" description="Helical" evidence="6">
    <location>
        <begin position="155"/>
        <end position="178"/>
    </location>
</feature>
<dbReference type="InterPro" id="IPR011701">
    <property type="entry name" value="MFS"/>
</dbReference>
<dbReference type="PROSITE" id="PS50850">
    <property type="entry name" value="MFS"/>
    <property type="match status" value="1"/>
</dbReference>
<proteinExistence type="predicted"/>
<dbReference type="InterPro" id="IPR036259">
    <property type="entry name" value="MFS_trans_sf"/>
</dbReference>
<dbReference type="AlphaFoldDB" id="A0A6P1YK78"/>